<feature type="transmembrane region" description="Helical" evidence="6">
    <location>
        <begin position="1033"/>
        <end position="1052"/>
    </location>
</feature>
<dbReference type="AlphaFoldDB" id="A0AAU9I8X7"/>
<feature type="compositionally biased region" description="Low complexity" evidence="5">
    <location>
        <begin position="1130"/>
        <end position="1143"/>
    </location>
</feature>
<evidence type="ECO:0000256" key="1">
    <source>
        <dbReference type="ARBA" id="ARBA00004370"/>
    </source>
</evidence>
<feature type="compositionally biased region" description="Polar residues" evidence="5">
    <location>
        <begin position="1144"/>
        <end position="1154"/>
    </location>
</feature>
<comment type="subcellular location">
    <subcellularLocation>
        <location evidence="1">Membrane</location>
    </subcellularLocation>
</comment>
<sequence>MKGIKYFISTSFVYCQIFIDIFYSSYTDISLVLSISDSLQQKFISEVEARLTNLSSTSSMLDLGEMPQIIIDLTATFSLSSLMKQYASENEIILISIQEPTPFISDWEFFTHPSEEAQINALKTIFSYLGWDRIIFITDYKFSILDRNFPNSDIKIFFFPSDGDQKSAEILIKKEIKPTGCKNIVILNKGETANFLLKSINNANLLSLGTGIILGSKSWQNATENGLFGLVESGLENAEDYYSYEVLGVEKIINLALSCNQCSDTSEIRNYLEKNTISHRPISNFTVLNAKNNKKVRIGYILEQELVILESPVFIGNSSLIPNSPYTNLTISMSDGITNPGYPNSLYSDKFKEGAKYALMCAKRDNFIDGFEILVTHTDCGAEVYSPKFLLNCFRKLKNELGVGLLASPYASTSIGAIISLRTLNISIPHISEYATAETLASKQNFPEFMRVTKDNRYNAIGILNLFTIFQWKRFIILYDDLSGHISSYQFLLSNINQTGIEIANSIDKRKVKQNYNHSDYSTYKPWMEEFLQLRVRVIFLIILPPWQLYFIEDLYNTGFRRGDAIFILYNRPSNAFLYESDPLEIHKLQELFYGTVTMDQAEWVGTYGKKIKSGFVKAFSEFTDYRCFSFDSAMLLLNGIKYTIDQGGNIEDFTTLNTNLRLQRFLGCSGTISIDKNSNDRSKSVVGIFNIRWNKELNVLFDYQIGTYDLSSQQLFTFTDNIIWYDNSSNVPSDLIKYECDLDPKLIKFSISGARVLYAVDSCVLISSLIALSIVRKLWYHVKLEPLIEPRRAEFDDLLTYLMIFIDFLQFLYLGPDFSGYSKHLNQLVNISMLRFDWESSKTSFLTYFYSSLALAFIIIIFNILSLWNWQGKIKDIFWKIYNKLPEWLIPFLGNICYTPIIFTLLSTFQCDQSIGNEITNSFMGEDCSIFCWKDYHVKLVTLAIIMFVLYLPVAMNLMPFWKYISANSNVQVRPTFLLEKRVFLVIIIVLNNILLAHQPSLYGLIYILLIMSFIIFAFLKEKPYNYSRCNLWLGISYIATIWNVAVSSTYQFANLGLQEEWALFQYGGWAFLLVAGVLIQQKYCPGLLYTEDPPSIALFFRFSLSRKISAEQINKMNKERTERNIMSSMRKSSYSSLSNQSQRKFQSFENSA</sequence>
<dbReference type="EMBL" id="CAJZBQ010000001">
    <property type="protein sequence ID" value="CAG9309851.1"/>
    <property type="molecule type" value="Genomic_DNA"/>
</dbReference>
<protein>
    <recommendedName>
        <fullName evidence="7">Receptor ligand binding region domain-containing protein</fullName>
    </recommendedName>
</protein>
<feature type="transmembrane region" description="Helical" evidence="6">
    <location>
        <begin position="757"/>
        <end position="776"/>
    </location>
</feature>
<dbReference type="Gene3D" id="3.40.50.2300">
    <property type="match status" value="2"/>
</dbReference>
<evidence type="ECO:0000313" key="8">
    <source>
        <dbReference type="EMBL" id="CAG9309851.1"/>
    </source>
</evidence>
<accession>A0AAU9I8X7</accession>
<feature type="region of interest" description="Disordered" evidence="5">
    <location>
        <begin position="1130"/>
        <end position="1154"/>
    </location>
</feature>
<keyword evidence="9" id="KW-1185">Reference proteome</keyword>
<organism evidence="8 9">
    <name type="scientific">Blepharisma stoltei</name>
    <dbReference type="NCBI Taxonomy" id="1481888"/>
    <lineage>
        <taxon>Eukaryota</taxon>
        <taxon>Sar</taxon>
        <taxon>Alveolata</taxon>
        <taxon>Ciliophora</taxon>
        <taxon>Postciliodesmatophora</taxon>
        <taxon>Heterotrichea</taxon>
        <taxon>Heterotrichida</taxon>
        <taxon>Blepharismidae</taxon>
        <taxon>Blepharisma</taxon>
    </lineage>
</organism>
<feature type="domain" description="Receptor ligand binding region" evidence="7">
    <location>
        <begin position="379"/>
        <end position="692"/>
    </location>
</feature>
<keyword evidence="2 6" id="KW-0812">Transmembrane</keyword>
<reference evidence="8" key="1">
    <citation type="submission" date="2021-09" db="EMBL/GenBank/DDBJ databases">
        <authorList>
            <consortium name="AG Swart"/>
            <person name="Singh M."/>
            <person name="Singh A."/>
            <person name="Seah K."/>
            <person name="Emmerich C."/>
        </authorList>
    </citation>
    <scope>NUCLEOTIDE SEQUENCE</scope>
    <source>
        <strain evidence="8">ATCC30299</strain>
    </source>
</reference>
<feature type="transmembrane region" description="Helical" evidence="6">
    <location>
        <begin position="1003"/>
        <end position="1021"/>
    </location>
</feature>
<evidence type="ECO:0000256" key="6">
    <source>
        <dbReference type="SAM" id="Phobius"/>
    </source>
</evidence>
<feature type="transmembrane region" description="Helical" evidence="6">
    <location>
        <begin position="796"/>
        <end position="816"/>
    </location>
</feature>
<feature type="transmembrane region" description="Helical" evidence="6">
    <location>
        <begin position="944"/>
        <end position="966"/>
    </location>
</feature>
<feature type="transmembrane region" description="Helical" evidence="6">
    <location>
        <begin position="889"/>
        <end position="910"/>
    </location>
</feature>
<evidence type="ECO:0000313" key="9">
    <source>
        <dbReference type="Proteomes" id="UP001162131"/>
    </source>
</evidence>
<dbReference type="Proteomes" id="UP001162131">
    <property type="component" value="Unassembled WGS sequence"/>
</dbReference>
<feature type="transmembrane region" description="Helical" evidence="6">
    <location>
        <begin position="1064"/>
        <end position="1081"/>
    </location>
</feature>
<evidence type="ECO:0000259" key="7">
    <source>
        <dbReference type="Pfam" id="PF01094"/>
    </source>
</evidence>
<comment type="caution">
    <text evidence="8">The sequence shown here is derived from an EMBL/GenBank/DDBJ whole genome shotgun (WGS) entry which is preliminary data.</text>
</comment>
<dbReference type="GO" id="GO:0016020">
    <property type="term" value="C:membrane"/>
    <property type="evidence" value="ECO:0007669"/>
    <property type="project" value="UniProtKB-SubCell"/>
</dbReference>
<dbReference type="Pfam" id="PF01094">
    <property type="entry name" value="ANF_receptor"/>
    <property type="match status" value="1"/>
</dbReference>
<dbReference type="InterPro" id="IPR001828">
    <property type="entry name" value="ANF_lig-bd_rcpt"/>
</dbReference>
<evidence type="ECO:0000256" key="5">
    <source>
        <dbReference type="SAM" id="MobiDB-lite"/>
    </source>
</evidence>
<gene>
    <name evidence="8" type="ORF">BSTOLATCC_MIC66</name>
</gene>
<feature type="transmembrane region" description="Helical" evidence="6">
    <location>
        <begin position="849"/>
        <end position="869"/>
    </location>
</feature>
<keyword evidence="3 6" id="KW-1133">Transmembrane helix</keyword>
<dbReference type="InterPro" id="IPR028082">
    <property type="entry name" value="Peripla_BP_I"/>
</dbReference>
<feature type="transmembrane region" description="Helical" evidence="6">
    <location>
        <begin position="978"/>
        <end position="997"/>
    </location>
</feature>
<keyword evidence="4 6" id="KW-0472">Membrane</keyword>
<evidence type="ECO:0000256" key="2">
    <source>
        <dbReference type="ARBA" id="ARBA00022692"/>
    </source>
</evidence>
<dbReference type="SUPFAM" id="SSF53822">
    <property type="entry name" value="Periplasmic binding protein-like I"/>
    <property type="match status" value="2"/>
</dbReference>
<name>A0AAU9I8X7_9CILI</name>
<evidence type="ECO:0000256" key="4">
    <source>
        <dbReference type="ARBA" id="ARBA00023136"/>
    </source>
</evidence>
<proteinExistence type="predicted"/>
<evidence type="ECO:0000256" key="3">
    <source>
        <dbReference type="ARBA" id="ARBA00022989"/>
    </source>
</evidence>